<organism evidence="1 2">
    <name type="scientific">Salmonella enterica I</name>
    <dbReference type="NCBI Taxonomy" id="59201"/>
    <lineage>
        <taxon>Bacteria</taxon>
        <taxon>Pseudomonadati</taxon>
        <taxon>Pseudomonadota</taxon>
        <taxon>Gammaproteobacteria</taxon>
        <taxon>Enterobacterales</taxon>
        <taxon>Enterobacteriaceae</taxon>
        <taxon>Salmonella</taxon>
    </lineage>
</organism>
<reference evidence="1 2" key="1">
    <citation type="submission" date="2018-12" db="EMBL/GenBank/DDBJ databases">
        <authorList>
            <consortium name="Pathogen Informatics"/>
        </authorList>
    </citation>
    <scope>NUCLEOTIDE SEQUENCE [LARGE SCALE GENOMIC DNA]</scope>
    <source>
        <strain evidence="1 2">NCTC6754</strain>
    </source>
</reference>
<proteinExistence type="predicted"/>
<dbReference type="EMBL" id="LR134190">
    <property type="protein sequence ID" value="VEB59350.1"/>
    <property type="molecule type" value="Genomic_DNA"/>
</dbReference>
<protein>
    <submittedName>
        <fullName evidence="1">Uncharacterized protein</fullName>
    </submittedName>
</protein>
<dbReference type="AlphaFoldDB" id="A0A3S5DMW1"/>
<name>A0A3S5DMW1_SALET</name>
<evidence type="ECO:0000313" key="1">
    <source>
        <dbReference type="EMBL" id="VEB59350.1"/>
    </source>
</evidence>
<sequence>MVNFYFRREMAQKGLPGLLFTFGKLPSPIVADARHIDVSRDNPLTPIAWGELVDNVLINCKR</sequence>
<accession>A0A3S5DMW1</accession>
<gene>
    <name evidence="1" type="ORF">NCTC6754_05877</name>
</gene>
<evidence type="ECO:0000313" key="2">
    <source>
        <dbReference type="Proteomes" id="UP000269208"/>
    </source>
</evidence>
<dbReference type="Proteomes" id="UP000269208">
    <property type="component" value="Chromosome"/>
</dbReference>